<dbReference type="RefSeq" id="WP_106259399.1">
    <property type="nucleotide sequence ID" value="NZ_CAWNSW010000031.1"/>
</dbReference>
<reference evidence="2" key="1">
    <citation type="submission" date="2018-02" db="EMBL/GenBank/DDBJ databases">
        <authorList>
            <person name="Moore K."/>
            <person name="Momper L."/>
        </authorList>
    </citation>
    <scope>NUCLEOTIDE SEQUENCE [LARGE SCALE GENOMIC DNA]</scope>
    <source>
        <strain evidence="2">ULC18</strain>
    </source>
</reference>
<protein>
    <submittedName>
        <fullName evidence="1">Uncharacterized protein</fullName>
    </submittedName>
</protein>
<reference evidence="1 2" key="2">
    <citation type="submission" date="2018-03" db="EMBL/GenBank/DDBJ databases">
        <title>The ancient ancestry and fast evolution of plastids.</title>
        <authorList>
            <person name="Moore K.R."/>
            <person name="Magnabosco C."/>
            <person name="Momper L."/>
            <person name="Gold D.A."/>
            <person name="Bosak T."/>
            <person name="Fournier G.P."/>
        </authorList>
    </citation>
    <scope>NUCLEOTIDE SEQUENCE [LARGE SCALE GENOMIC DNA]</scope>
    <source>
        <strain evidence="1 2">ULC18</strain>
    </source>
</reference>
<evidence type="ECO:0000313" key="1">
    <source>
        <dbReference type="EMBL" id="PSB25045.1"/>
    </source>
</evidence>
<sequence>MKLVLDATQTNAEQIERLATLMIVLSSKAKAFQAVSVRVVHRFAQRDWEQNFTFLSFAGDKHCLRGCGGSTIQRDDYIVLQNASYDARYQVDEIDYDAAQSDFWVALLHPCCEPTTDRSMGATSG</sequence>
<name>A0A2T1DX30_9CYAN</name>
<keyword evidence="2" id="KW-1185">Reference proteome</keyword>
<evidence type="ECO:0000313" key="2">
    <source>
        <dbReference type="Proteomes" id="UP000239576"/>
    </source>
</evidence>
<accession>A0A2T1DX30</accession>
<dbReference type="OrthoDB" id="573884at2"/>
<organism evidence="1 2">
    <name type="scientific">Stenomitos frigidus ULC18</name>
    <dbReference type="NCBI Taxonomy" id="2107698"/>
    <lineage>
        <taxon>Bacteria</taxon>
        <taxon>Bacillati</taxon>
        <taxon>Cyanobacteriota</taxon>
        <taxon>Cyanophyceae</taxon>
        <taxon>Leptolyngbyales</taxon>
        <taxon>Leptolyngbyaceae</taxon>
        <taxon>Stenomitos</taxon>
    </lineage>
</organism>
<proteinExistence type="predicted"/>
<dbReference type="AlphaFoldDB" id="A0A2T1DX30"/>
<dbReference type="EMBL" id="PVWK01000133">
    <property type="protein sequence ID" value="PSB25045.1"/>
    <property type="molecule type" value="Genomic_DNA"/>
</dbReference>
<dbReference type="Proteomes" id="UP000239576">
    <property type="component" value="Unassembled WGS sequence"/>
</dbReference>
<gene>
    <name evidence="1" type="ORF">C7B82_24540</name>
</gene>
<comment type="caution">
    <text evidence="1">The sequence shown here is derived from an EMBL/GenBank/DDBJ whole genome shotgun (WGS) entry which is preliminary data.</text>
</comment>